<keyword evidence="2" id="KW-1185">Reference proteome</keyword>
<sequence length="253" mass="27926">MVGYRRPVGNRCRYVSLCWCSSSSILISGQFQIIIANSLLVFRSTAAQECTRNCTIHTHPKTKCFGGLHIEMTPEEDSTAAKNLAGPSQVAESGLTSLIIPSTSAADNQRPLSAAQSRDIVTAIPTTHTSSKMVLQDMNINFPMNVLSPVKGIYVDGQEEAKAKSALRPVRKKNLRKVTKALHFSSYSENDLSFFFETGNDDEDCPCICCNDQNSRSKPKEVWLKCLSCKRWAHASCADVSKKTKRLTLELGM</sequence>
<organism evidence="1 2">
    <name type="scientific">Henosepilachna vigintioctopunctata</name>
    <dbReference type="NCBI Taxonomy" id="420089"/>
    <lineage>
        <taxon>Eukaryota</taxon>
        <taxon>Metazoa</taxon>
        <taxon>Ecdysozoa</taxon>
        <taxon>Arthropoda</taxon>
        <taxon>Hexapoda</taxon>
        <taxon>Insecta</taxon>
        <taxon>Pterygota</taxon>
        <taxon>Neoptera</taxon>
        <taxon>Endopterygota</taxon>
        <taxon>Coleoptera</taxon>
        <taxon>Polyphaga</taxon>
        <taxon>Cucujiformia</taxon>
        <taxon>Coccinelloidea</taxon>
        <taxon>Coccinellidae</taxon>
        <taxon>Epilachninae</taxon>
        <taxon>Epilachnini</taxon>
        <taxon>Henosepilachna</taxon>
    </lineage>
</organism>
<gene>
    <name evidence="1" type="ORF">WA026_018165</name>
</gene>
<dbReference type="Proteomes" id="UP001431783">
    <property type="component" value="Unassembled WGS sequence"/>
</dbReference>
<protein>
    <recommendedName>
        <fullName evidence="3">Zinc finger PHD-type domain-containing protein</fullName>
    </recommendedName>
</protein>
<accession>A0AAW1UMD1</accession>
<dbReference type="SUPFAM" id="SSF57903">
    <property type="entry name" value="FYVE/PHD zinc finger"/>
    <property type="match status" value="1"/>
</dbReference>
<proteinExistence type="predicted"/>
<evidence type="ECO:0008006" key="3">
    <source>
        <dbReference type="Google" id="ProtNLM"/>
    </source>
</evidence>
<comment type="caution">
    <text evidence="1">The sequence shown here is derived from an EMBL/GenBank/DDBJ whole genome shotgun (WGS) entry which is preliminary data.</text>
</comment>
<dbReference type="InterPro" id="IPR011011">
    <property type="entry name" value="Znf_FYVE_PHD"/>
</dbReference>
<reference evidence="1 2" key="1">
    <citation type="submission" date="2023-03" db="EMBL/GenBank/DDBJ databases">
        <title>Genome insight into feeding habits of ladybird beetles.</title>
        <authorList>
            <person name="Li H.-S."/>
            <person name="Huang Y.-H."/>
            <person name="Pang H."/>
        </authorList>
    </citation>
    <scope>NUCLEOTIDE SEQUENCE [LARGE SCALE GENOMIC DNA]</scope>
    <source>
        <strain evidence="1">SYSU_2023b</strain>
        <tissue evidence="1">Whole body</tissue>
    </source>
</reference>
<dbReference type="Gene3D" id="3.30.40.10">
    <property type="entry name" value="Zinc/RING finger domain, C3HC4 (zinc finger)"/>
    <property type="match status" value="1"/>
</dbReference>
<evidence type="ECO:0000313" key="2">
    <source>
        <dbReference type="Proteomes" id="UP001431783"/>
    </source>
</evidence>
<dbReference type="AlphaFoldDB" id="A0AAW1UMD1"/>
<evidence type="ECO:0000313" key="1">
    <source>
        <dbReference type="EMBL" id="KAK9881976.1"/>
    </source>
</evidence>
<name>A0AAW1UMD1_9CUCU</name>
<dbReference type="InterPro" id="IPR013083">
    <property type="entry name" value="Znf_RING/FYVE/PHD"/>
</dbReference>
<dbReference type="EMBL" id="JARQZJ010000071">
    <property type="protein sequence ID" value="KAK9881976.1"/>
    <property type="molecule type" value="Genomic_DNA"/>
</dbReference>